<evidence type="ECO:0000313" key="3">
    <source>
        <dbReference type="Proteomes" id="UP000015241"/>
    </source>
</evidence>
<organism evidence="2 3">
    <name type="scientific">Fomitopsis schrenkii</name>
    <name type="common">Brown rot fungus</name>
    <dbReference type="NCBI Taxonomy" id="2126942"/>
    <lineage>
        <taxon>Eukaryota</taxon>
        <taxon>Fungi</taxon>
        <taxon>Dikarya</taxon>
        <taxon>Basidiomycota</taxon>
        <taxon>Agaricomycotina</taxon>
        <taxon>Agaricomycetes</taxon>
        <taxon>Polyporales</taxon>
        <taxon>Fomitopsis</taxon>
    </lineage>
</organism>
<dbReference type="HOGENOM" id="CLU_074862_0_0_1"/>
<dbReference type="AlphaFoldDB" id="S8E069"/>
<evidence type="ECO:0000313" key="2">
    <source>
        <dbReference type="EMBL" id="EPS96728.1"/>
    </source>
</evidence>
<dbReference type="eggNOG" id="ENOG502SD4X">
    <property type="taxonomic scope" value="Eukaryota"/>
</dbReference>
<evidence type="ECO:0000256" key="1">
    <source>
        <dbReference type="SAM" id="MobiDB-lite"/>
    </source>
</evidence>
<reference evidence="2 3" key="1">
    <citation type="journal article" date="2012" name="Science">
        <title>The Paleozoic origin of enzymatic lignin decomposition reconstructed from 31 fungal genomes.</title>
        <authorList>
            <person name="Floudas D."/>
            <person name="Binder M."/>
            <person name="Riley R."/>
            <person name="Barry K."/>
            <person name="Blanchette R.A."/>
            <person name="Henrissat B."/>
            <person name="Martinez A.T."/>
            <person name="Otillar R."/>
            <person name="Spatafora J.W."/>
            <person name="Yadav J.S."/>
            <person name="Aerts A."/>
            <person name="Benoit I."/>
            <person name="Boyd A."/>
            <person name="Carlson A."/>
            <person name="Copeland A."/>
            <person name="Coutinho P.M."/>
            <person name="de Vries R.P."/>
            <person name="Ferreira P."/>
            <person name="Findley K."/>
            <person name="Foster B."/>
            <person name="Gaskell J."/>
            <person name="Glotzer D."/>
            <person name="Gorecki P."/>
            <person name="Heitman J."/>
            <person name="Hesse C."/>
            <person name="Hori C."/>
            <person name="Igarashi K."/>
            <person name="Jurgens J.A."/>
            <person name="Kallen N."/>
            <person name="Kersten P."/>
            <person name="Kohler A."/>
            <person name="Kuees U."/>
            <person name="Kumar T.K.A."/>
            <person name="Kuo A."/>
            <person name="LaButti K."/>
            <person name="Larrondo L.F."/>
            <person name="Lindquist E."/>
            <person name="Ling A."/>
            <person name="Lombard V."/>
            <person name="Lucas S."/>
            <person name="Lundell T."/>
            <person name="Martin R."/>
            <person name="McLaughlin D.J."/>
            <person name="Morgenstern I."/>
            <person name="Morin E."/>
            <person name="Murat C."/>
            <person name="Nagy L.G."/>
            <person name="Nolan M."/>
            <person name="Ohm R.A."/>
            <person name="Patyshakuliyeva A."/>
            <person name="Rokas A."/>
            <person name="Ruiz-Duenas F.J."/>
            <person name="Sabat G."/>
            <person name="Salamov A."/>
            <person name="Samejima M."/>
            <person name="Schmutz J."/>
            <person name="Slot J.C."/>
            <person name="St John F."/>
            <person name="Stenlid J."/>
            <person name="Sun H."/>
            <person name="Sun S."/>
            <person name="Syed K."/>
            <person name="Tsang A."/>
            <person name="Wiebenga A."/>
            <person name="Young D."/>
            <person name="Pisabarro A."/>
            <person name="Eastwood D.C."/>
            <person name="Martin F."/>
            <person name="Cullen D."/>
            <person name="Grigoriev I.V."/>
            <person name="Hibbett D.S."/>
        </authorList>
    </citation>
    <scope>NUCLEOTIDE SEQUENCE</scope>
    <source>
        <strain evidence="3">FP-58527</strain>
    </source>
</reference>
<dbReference type="Proteomes" id="UP000015241">
    <property type="component" value="Unassembled WGS sequence"/>
</dbReference>
<dbReference type="InParanoid" id="S8E069"/>
<accession>S8E069</accession>
<protein>
    <submittedName>
        <fullName evidence="2">Uncharacterized protein</fullName>
    </submittedName>
</protein>
<dbReference type="EMBL" id="KE504185">
    <property type="protein sequence ID" value="EPS96728.1"/>
    <property type="molecule type" value="Genomic_DNA"/>
</dbReference>
<feature type="region of interest" description="Disordered" evidence="1">
    <location>
        <begin position="28"/>
        <end position="70"/>
    </location>
</feature>
<sequence length="192" mass="21749">IRVTNHGKLHAWVEFALQFLENNPDRPLTFHTMPPARIEHPTEDATEPPSEAQPNETPPASSKKPRIHTSTTTIPRLISVVEIVKREYLKALDPALALSGNLSGLHQYNQIGELEQPDEPQGSLSAEEQRQRDISQALSGKRYLRQHKIAYMKVTLSRKELPDLVPAGATYQQPEVRALSKSARTRLKRRRK</sequence>
<gene>
    <name evidence="2" type="ORF">FOMPIDRAFT_1107769</name>
</gene>
<proteinExistence type="predicted"/>
<dbReference type="OrthoDB" id="424402at2759"/>
<feature type="non-terminal residue" evidence="2">
    <location>
        <position position="192"/>
    </location>
</feature>
<feature type="non-terminal residue" evidence="2">
    <location>
        <position position="1"/>
    </location>
</feature>
<keyword evidence="3" id="KW-1185">Reference proteome</keyword>
<name>S8E069_FOMSC</name>
<dbReference type="STRING" id="743788.S8E069"/>